<dbReference type="EMBL" id="QXJK01000001">
    <property type="protein sequence ID" value="RIX36775.1"/>
    <property type="molecule type" value="Genomic_DNA"/>
</dbReference>
<dbReference type="RefSeq" id="WP_119664115.1">
    <property type="nucleotide sequence ID" value="NZ_QXJK01000001.1"/>
</dbReference>
<dbReference type="PANTHER" id="PTHR30590:SF2">
    <property type="entry name" value="INNER MEMBRANE PROTEIN"/>
    <property type="match status" value="1"/>
</dbReference>
<feature type="transmembrane region" description="Helical" evidence="1">
    <location>
        <begin position="306"/>
        <end position="326"/>
    </location>
</feature>
<feature type="transmembrane region" description="Helical" evidence="1">
    <location>
        <begin position="273"/>
        <end position="294"/>
    </location>
</feature>
<dbReference type="Pfam" id="PF04235">
    <property type="entry name" value="DUF418"/>
    <property type="match status" value="1"/>
</dbReference>
<feature type="transmembrane region" description="Helical" evidence="1">
    <location>
        <begin position="93"/>
        <end position="112"/>
    </location>
</feature>
<reference evidence="3 4" key="1">
    <citation type="submission" date="2018-09" db="EMBL/GenBank/DDBJ databases">
        <title>Optimization and identification of Corynebacterium falsenii FN1-14 from fish paste.</title>
        <authorList>
            <person name="Daroonpunt R."/>
            <person name="Tanasupawat S."/>
        </authorList>
    </citation>
    <scope>NUCLEOTIDE SEQUENCE [LARGE SCALE GENOMIC DNA]</scope>
    <source>
        <strain evidence="3 4">FN1-14</strain>
    </source>
</reference>
<accession>A0A418QAB9</accession>
<feature type="transmembrane region" description="Helical" evidence="1">
    <location>
        <begin position="203"/>
        <end position="224"/>
    </location>
</feature>
<feature type="domain" description="DUF418" evidence="2">
    <location>
        <begin position="266"/>
        <end position="365"/>
    </location>
</feature>
<evidence type="ECO:0000313" key="4">
    <source>
        <dbReference type="Proteomes" id="UP000285278"/>
    </source>
</evidence>
<feature type="transmembrane region" description="Helical" evidence="1">
    <location>
        <begin position="338"/>
        <end position="356"/>
    </location>
</feature>
<dbReference type="OrthoDB" id="4966979at2"/>
<name>A0A418QAB9_9CORY</name>
<keyword evidence="1" id="KW-0812">Transmembrane</keyword>
<dbReference type="AlphaFoldDB" id="A0A418QAB9"/>
<dbReference type="STRING" id="1451189.CFAL_09140"/>
<organism evidence="3 4">
    <name type="scientific">Corynebacterium falsenii</name>
    <dbReference type="NCBI Taxonomy" id="108486"/>
    <lineage>
        <taxon>Bacteria</taxon>
        <taxon>Bacillati</taxon>
        <taxon>Actinomycetota</taxon>
        <taxon>Actinomycetes</taxon>
        <taxon>Mycobacteriales</taxon>
        <taxon>Corynebacteriaceae</taxon>
        <taxon>Corynebacterium</taxon>
    </lineage>
</organism>
<dbReference type="InterPro" id="IPR007349">
    <property type="entry name" value="DUF418"/>
</dbReference>
<keyword evidence="1" id="KW-1133">Transmembrane helix</keyword>
<keyword evidence="4" id="KW-1185">Reference proteome</keyword>
<sequence length="379" mass="41578">MGSTTTARFAGIDLARAIAVLGMFCMHTFAHRYPDNDWLALFDGRASVLFAVLAGISVVFLTRRRRGLAMDLSLAIRGVLLFALGIALSQPSVGPIVILTTYGALYVLFAPWMYRLPTWGLAVLTGVTAVGSPILTWVVRPHLDAPPMFGTALTPEMLAEHEWSEATQTLFFTGLFPVVTWVPIFAAGMMIGLCLFRVREVHLWLMAVGVILAAVAMGISRWFLQVSDLTQRVIDANPNGLAGAVEMFDHAYGIPPGQTAGWLWVYVPHSGSIVEIVASIGVSAAVIGACLALCSRVTWPLYPLRALGRMPLTAYTAHIIFLGYLAEQGHNIAEPNYSWINLLVPIGFATVWFWFFRRGPMEALLTRTSRLPFTVMKRP</sequence>
<dbReference type="Proteomes" id="UP000285278">
    <property type="component" value="Unassembled WGS sequence"/>
</dbReference>
<feature type="transmembrane region" description="Helical" evidence="1">
    <location>
        <begin position="12"/>
        <end position="30"/>
    </location>
</feature>
<evidence type="ECO:0000259" key="2">
    <source>
        <dbReference type="Pfam" id="PF04235"/>
    </source>
</evidence>
<feature type="transmembrane region" description="Helical" evidence="1">
    <location>
        <begin position="170"/>
        <end position="196"/>
    </location>
</feature>
<evidence type="ECO:0000313" key="3">
    <source>
        <dbReference type="EMBL" id="RIX36775.1"/>
    </source>
</evidence>
<comment type="caution">
    <text evidence="3">The sequence shown here is derived from an EMBL/GenBank/DDBJ whole genome shotgun (WGS) entry which is preliminary data.</text>
</comment>
<dbReference type="PANTHER" id="PTHR30590">
    <property type="entry name" value="INNER MEMBRANE PROTEIN"/>
    <property type="match status" value="1"/>
</dbReference>
<evidence type="ECO:0000256" key="1">
    <source>
        <dbReference type="SAM" id="Phobius"/>
    </source>
</evidence>
<protein>
    <submittedName>
        <fullName evidence="3">DUF418 domain-containing protein</fullName>
    </submittedName>
</protein>
<feature type="transmembrane region" description="Helical" evidence="1">
    <location>
        <begin position="68"/>
        <end position="87"/>
    </location>
</feature>
<feature type="transmembrane region" description="Helical" evidence="1">
    <location>
        <begin position="42"/>
        <end position="61"/>
    </location>
</feature>
<feature type="transmembrane region" description="Helical" evidence="1">
    <location>
        <begin position="119"/>
        <end position="139"/>
    </location>
</feature>
<dbReference type="InterPro" id="IPR052529">
    <property type="entry name" value="Bact_Transport_Assoc"/>
</dbReference>
<keyword evidence="1" id="KW-0472">Membrane</keyword>
<gene>
    <name evidence="3" type="ORF">D3M95_00780</name>
</gene>
<proteinExistence type="predicted"/>